<gene>
    <name evidence="1" type="primary">darC2</name>
    <name evidence="1" type="ORF">GCM10017764_24740</name>
</gene>
<name>A0ABQ3HW58_9SPHI</name>
<dbReference type="InterPro" id="IPR029069">
    <property type="entry name" value="HotDog_dom_sf"/>
</dbReference>
<sequence>MSEQAYNTSIDIAHFLPHRRPMLMVDAILDISAEHVLCSFLIDAGNIFVQDNTLQEVGLMEHMAQTCSSIVGQRFYSKDYDPESDKRIIGFISGVKQMTIFKLPEVGQEILTVSSLTSKFDADDYSICTMQVEAKQENELLATAEINLFLKKQ</sequence>
<proteinExistence type="predicted"/>
<evidence type="ECO:0000313" key="2">
    <source>
        <dbReference type="Proteomes" id="UP000620550"/>
    </source>
</evidence>
<protein>
    <submittedName>
        <fullName evidence="1">Flexirubin biosynthesis protein</fullName>
    </submittedName>
</protein>
<dbReference type="EMBL" id="BNAF01000009">
    <property type="protein sequence ID" value="GHE40588.1"/>
    <property type="molecule type" value="Genomic_DNA"/>
</dbReference>
<reference evidence="2" key="1">
    <citation type="journal article" date="2019" name="Int. J. Syst. Evol. Microbiol.">
        <title>The Global Catalogue of Microorganisms (GCM) 10K type strain sequencing project: providing services to taxonomists for standard genome sequencing and annotation.</title>
        <authorList>
            <consortium name="The Broad Institute Genomics Platform"/>
            <consortium name="The Broad Institute Genome Sequencing Center for Infectious Disease"/>
            <person name="Wu L."/>
            <person name="Ma J."/>
        </authorList>
    </citation>
    <scope>NUCLEOTIDE SEQUENCE [LARGE SCALE GENOMIC DNA]</scope>
    <source>
        <strain evidence="2">CGMCC 1.12966</strain>
    </source>
</reference>
<accession>A0ABQ3HW58</accession>
<dbReference type="Pfam" id="PF22817">
    <property type="entry name" value="ApeP-like"/>
    <property type="match status" value="1"/>
</dbReference>
<evidence type="ECO:0000313" key="1">
    <source>
        <dbReference type="EMBL" id="GHE40588.1"/>
    </source>
</evidence>
<dbReference type="RefSeq" id="WP_189626997.1">
    <property type="nucleotide sequence ID" value="NZ_BNAF01000009.1"/>
</dbReference>
<dbReference type="InterPro" id="IPR016776">
    <property type="entry name" value="ApeP-like_dehydratase"/>
</dbReference>
<dbReference type="SUPFAM" id="SSF54637">
    <property type="entry name" value="Thioesterase/thiol ester dehydrase-isomerase"/>
    <property type="match status" value="1"/>
</dbReference>
<comment type="caution">
    <text evidence="1">The sequence shown here is derived from an EMBL/GenBank/DDBJ whole genome shotgun (WGS) entry which is preliminary data.</text>
</comment>
<dbReference type="Gene3D" id="3.10.129.10">
    <property type="entry name" value="Hotdog Thioesterase"/>
    <property type="match status" value="1"/>
</dbReference>
<dbReference type="Proteomes" id="UP000620550">
    <property type="component" value="Unassembled WGS sequence"/>
</dbReference>
<keyword evidence="2" id="KW-1185">Reference proteome</keyword>
<organism evidence="1 2">
    <name type="scientific">Sphingobacterium griseoflavum</name>
    <dbReference type="NCBI Taxonomy" id="1474952"/>
    <lineage>
        <taxon>Bacteria</taxon>
        <taxon>Pseudomonadati</taxon>
        <taxon>Bacteroidota</taxon>
        <taxon>Sphingobacteriia</taxon>
        <taxon>Sphingobacteriales</taxon>
        <taxon>Sphingobacteriaceae</taxon>
        <taxon>Sphingobacterium</taxon>
    </lineage>
</organism>